<dbReference type="RefSeq" id="WP_150763131.1">
    <property type="nucleotide sequence ID" value="NZ_CABVHW010000001.1"/>
</dbReference>
<reference evidence="2 3" key="1">
    <citation type="submission" date="2019-09" db="EMBL/GenBank/DDBJ databases">
        <authorList>
            <person name="Chandra G."/>
            <person name="Truman W A."/>
        </authorList>
    </citation>
    <scope>NUCLEOTIDE SEQUENCE [LARGE SCALE GENOMIC DNA]</scope>
    <source>
        <strain evidence="2">PS710</strain>
    </source>
</reference>
<evidence type="ECO:0000313" key="3">
    <source>
        <dbReference type="Proteomes" id="UP000381093"/>
    </source>
</evidence>
<dbReference type="Proteomes" id="UP000381093">
    <property type="component" value="Unassembled WGS sequence"/>
</dbReference>
<sequence length="118" mass="13219">MSEPIDYLAQIQKLNPRPGDLLVIYPETWLTLEQHERVIKSLSPFAESMGCRVLVTQPGLQVSLQSDPAALLAEMRKQTSILEAMAEQQAMMVQALADGEEEDPDTQPRTYMDGTLCR</sequence>
<evidence type="ECO:0000313" key="2">
    <source>
        <dbReference type="EMBL" id="VVN74187.1"/>
    </source>
</evidence>
<protein>
    <submittedName>
        <fullName evidence="2">Uncharacterized protein</fullName>
    </submittedName>
</protein>
<proteinExistence type="predicted"/>
<accession>A0A5E7AD07</accession>
<dbReference type="AlphaFoldDB" id="A0A5E7AD07"/>
<evidence type="ECO:0000256" key="1">
    <source>
        <dbReference type="SAM" id="MobiDB-lite"/>
    </source>
</evidence>
<dbReference type="EMBL" id="CABVHW010000001">
    <property type="protein sequence ID" value="VVN74187.1"/>
    <property type="molecule type" value="Genomic_DNA"/>
</dbReference>
<gene>
    <name evidence="2" type="ORF">PS710_00634</name>
</gene>
<organism evidence="2 3">
    <name type="scientific">Pseudomonas fluorescens</name>
    <dbReference type="NCBI Taxonomy" id="294"/>
    <lineage>
        <taxon>Bacteria</taxon>
        <taxon>Pseudomonadati</taxon>
        <taxon>Pseudomonadota</taxon>
        <taxon>Gammaproteobacteria</taxon>
        <taxon>Pseudomonadales</taxon>
        <taxon>Pseudomonadaceae</taxon>
        <taxon>Pseudomonas</taxon>
    </lineage>
</organism>
<feature type="region of interest" description="Disordered" evidence="1">
    <location>
        <begin position="98"/>
        <end position="118"/>
    </location>
</feature>
<name>A0A5E7AD07_PSEFL</name>